<organism evidence="2 3">
    <name type="scientific">Rotaria socialis</name>
    <dbReference type="NCBI Taxonomy" id="392032"/>
    <lineage>
        <taxon>Eukaryota</taxon>
        <taxon>Metazoa</taxon>
        <taxon>Spiralia</taxon>
        <taxon>Gnathifera</taxon>
        <taxon>Rotifera</taxon>
        <taxon>Eurotatoria</taxon>
        <taxon>Bdelloidea</taxon>
        <taxon>Philodinida</taxon>
        <taxon>Philodinidae</taxon>
        <taxon>Rotaria</taxon>
    </lineage>
</organism>
<sequence>ATLNNNKTKKFQKTSSINLNAIDIDGRTCIHHLVQPFADGSYKNNIDILRLLHSCGASLAIADSSGLKPLDYAIRINCEH</sequence>
<protein>
    <submittedName>
        <fullName evidence="2">Uncharacterized protein</fullName>
    </submittedName>
</protein>
<name>A0A822GAF9_9BILA</name>
<dbReference type="SUPFAM" id="SSF48403">
    <property type="entry name" value="Ankyrin repeat"/>
    <property type="match status" value="1"/>
</dbReference>
<dbReference type="AlphaFoldDB" id="A0A822GAF9"/>
<proteinExistence type="predicted"/>
<dbReference type="EMBL" id="CAJOBR010091592">
    <property type="protein sequence ID" value="CAF5141693.1"/>
    <property type="molecule type" value="Genomic_DNA"/>
</dbReference>
<evidence type="ECO:0000313" key="3">
    <source>
        <dbReference type="Proteomes" id="UP000663848"/>
    </source>
</evidence>
<accession>A0A822GAF9</accession>
<evidence type="ECO:0000313" key="1">
    <source>
        <dbReference type="EMBL" id="CAF5105428.1"/>
    </source>
</evidence>
<evidence type="ECO:0000313" key="2">
    <source>
        <dbReference type="EMBL" id="CAF5141693.1"/>
    </source>
</evidence>
<dbReference type="Proteomes" id="UP000663848">
    <property type="component" value="Unassembled WGS sequence"/>
</dbReference>
<gene>
    <name evidence="1" type="ORF">QYT958_LOCUS45070</name>
    <name evidence="2" type="ORF">QYT958_LOCUS47745</name>
</gene>
<dbReference type="EMBL" id="CAJOBR010073033">
    <property type="protein sequence ID" value="CAF5105428.1"/>
    <property type="molecule type" value="Genomic_DNA"/>
</dbReference>
<feature type="non-terminal residue" evidence="2">
    <location>
        <position position="1"/>
    </location>
</feature>
<feature type="non-terminal residue" evidence="2">
    <location>
        <position position="80"/>
    </location>
</feature>
<reference evidence="2" key="1">
    <citation type="submission" date="2021-02" db="EMBL/GenBank/DDBJ databases">
        <authorList>
            <person name="Nowell W R."/>
        </authorList>
    </citation>
    <scope>NUCLEOTIDE SEQUENCE</scope>
</reference>
<comment type="caution">
    <text evidence="2">The sequence shown here is derived from an EMBL/GenBank/DDBJ whole genome shotgun (WGS) entry which is preliminary data.</text>
</comment>
<dbReference type="InterPro" id="IPR036770">
    <property type="entry name" value="Ankyrin_rpt-contain_sf"/>
</dbReference>
<dbReference type="Gene3D" id="1.25.40.20">
    <property type="entry name" value="Ankyrin repeat-containing domain"/>
    <property type="match status" value="1"/>
</dbReference>